<dbReference type="AlphaFoldDB" id="A0A8T8K432"/>
<dbReference type="KEGG" id="meme:HYG87_05700"/>
<feature type="compositionally biased region" description="Basic and acidic residues" evidence="4">
    <location>
        <begin position="18"/>
        <end position="27"/>
    </location>
</feature>
<dbReference type="PROSITE" id="PS51379">
    <property type="entry name" value="4FE4S_FER_2"/>
    <property type="match status" value="2"/>
</dbReference>
<dbReference type="Gene3D" id="3.30.70.20">
    <property type="match status" value="1"/>
</dbReference>
<dbReference type="PANTHER" id="PTHR42845">
    <property type="entry name" value="COENZYME F420-REDUCING HYDROGENASE, GAMMA SUBUNIT"/>
    <property type="match status" value="1"/>
</dbReference>
<reference evidence="6" key="1">
    <citation type="submission" date="2020-07" db="EMBL/GenBank/DDBJ databases">
        <title>Methanobacterium. sp. MethCan genome.</title>
        <authorList>
            <person name="Postec A."/>
            <person name="Quemeneur M."/>
        </authorList>
    </citation>
    <scope>NUCLEOTIDE SEQUENCE</scope>
    <source>
        <strain evidence="6">MethCAN</strain>
    </source>
</reference>
<evidence type="ECO:0000256" key="2">
    <source>
        <dbReference type="ARBA" id="ARBA00023002"/>
    </source>
</evidence>
<organism evidence="6 7">
    <name type="scientific">Methanobacterium alkalithermotolerans</name>
    <dbReference type="NCBI Taxonomy" id="2731220"/>
    <lineage>
        <taxon>Archaea</taxon>
        <taxon>Methanobacteriati</taxon>
        <taxon>Methanobacteriota</taxon>
        <taxon>Methanomada group</taxon>
        <taxon>Methanobacteria</taxon>
        <taxon>Methanobacteriales</taxon>
        <taxon>Methanobacteriaceae</taxon>
        <taxon>Methanobacterium</taxon>
    </lineage>
</organism>
<proteinExistence type="inferred from homology"/>
<keyword evidence="2 6" id="KW-0560">Oxidoreductase</keyword>
<feature type="region of interest" description="Disordered" evidence="4">
    <location>
        <begin position="18"/>
        <end position="42"/>
    </location>
</feature>
<dbReference type="PANTHER" id="PTHR42845:SF2">
    <property type="entry name" value="F420-NON-REDUCING HYDROGENASE VHU SUBUNIT G"/>
    <property type="match status" value="1"/>
</dbReference>
<dbReference type="EC" id="1.12.98.1" evidence="3"/>
<dbReference type="InterPro" id="IPR037024">
    <property type="entry name" value="NiFe_Hase_small_N_sf"/>
</dbReference>
<dbReference type="GO" id="GO:0016151">
    <property type="term" value="F:nickel cation binding"/>
    <property type="evidence" value="ECO:0007669"/>
    <property type="project" value="InterPro"/>
</dbReference>
<evidence type="ECO:0000259" key="5">
    <source>
        <dbReference type="PROSITE" id="PS51379"/>
    </source>
</evidence>
<dbReference type="GO" id="GO:0051536">
    <property type="term" value="F:iron-sulfur cluster binding"/>
    <property type="evidence" value="ECO:0007669"/>
    <property type="project" value="InterPro"/>
</dbReference>
<dbReference type="Gene3D" id="3.40.50.700">
    <property type="entry name" value="NADH:ubiquinone oxidoreductase-like, 20kDa subunit"/>
    <property type="match status" value="1"/>
</dbReference>
<dbReference type="InterPro" id="IPR051349">
    <property type="entry name" value="Hydrogenase_assoc-protein"/>
</dbReference>
<dbReference type="OrthoDB" id="38261at2157"/>
<keyword evidence="7" id="KW-1185">Reference proteome</keyword>
<dbReference type="Pfam" id="PF12838">
    <property type="entry name" value="Fer4_7"/>
    <property type="match status" value="1"/>
</dbReference>
<dbReference type="Pfam" id="PF01058">
    <property type="entry name" value="Oxidored_q6"/>
    <property type="match status" value="1"/>
</dbReference>
<evidence type="ECO:0000256" key="4">
    <source>
        <dbReference type="SAM" id="MobiDB-lite"/>
    </source>
</evidence>
<name>A0A8T8K432_9EURY</name>
<dbReference type="InterPro" id="IPR006137">
    <property type="entry name" value="NADH_UbQ_OxRdtase-like_20kDa"/>
</dbReference>
<dbReference type="InterPro" id="IPR017896">
    <property type="entry name" value="4Fe4S_Fe-S-bd"/>
</dbReference>
<dbReference type="InterPro" id="IPR017681">
    <property type="entry name" value="Coenz_F420_hydrogenase_gsu"/>
</dbReference>
<protein>
    <recommendedName>
        <fullName evidence="3">Coenzyme F420 hydrogenase subunit gamma</fullName>
        <ecNumber evidence="3">1.12.98.1</ecNumber>
    </recommendedName>
</protein>
<dbReference type="SUPFAM" id="SSF56770">
    <property type="entry name" value="HydA/Nqo6-like"/>
    <property type="match status" value="1"/>
</dbReference>
<dbReference type="GO" id="GO:0050454">
    <property type="term" value="F:coenzyme F420 hydrogenase activity"/>
    <property type="evidence" value="ECO:0007669"/>
    <property type="project" value="UniProtKB-EC"/>
</dbReference>
<dbReference type="EMBL" id="CP058560">
    <property type="protein sequence ID" value="QUH23288.1"/>
    <property type="molecule type" value="Genomic_DNA"/>
</dbReference>
<evidence type="ECO:0000313" key="7">
    <source>
        <dbReference type="Proteomes" id="UP000681041"/>
    </source>
</evidence>
<feature type="domain" description="4Fe-4S ferredoxin-type" evidence="5">
    <location>
        <begin position="242"/>
        <end position="270"/>
    </location>
</feature>
<evidence type="ECO:0000313" key="6">
    <source>
        <dbReference type="EMBL" id="QUH23288.1"/>
    </source>
</evidence>
<dbReference type="InterPro" id="IPR017900">
    <property type="entry name" value="4Fe4S_Fe_S_CS"/>
</dbReference>
<dbReference type="Proteomes" id="UP000681041">
    <property type="component" value="Chromosome"/>
</dbReference>
<evidence type="ECO:0000256" key="3">
    <source>
        <dbReference type="NCBIfam" id="TIGR03294"/>
    </source>
</evidence>
<accession>A0A8T8K432</accession>
<comment type="similarity">
    <text evidence="1">Belongs to the FrhG family.</text>
</comment>
<gene>
    <name evidence="6" type="primary">frhG</name>
    <name evidence="6" type="ORF">HYG87_05700</name>
</gene>
<evidence type="ECO:0000256" key="1">
    <source>
        <dbReference type="ARBA" id="ARBA00010870"/>
    </source>
</evidence>
<dbReference type="GeneID" id="64820239"/>
<dbReference type="PROSITE" id="PS00198">
    <property type="entry name" value="4FE4S_FER_1"/>
    <property type="match status" value="1"/>
</dbReference>
<dbReference type="GO" id="GO:0050660">
    <property type="term" value="F:flavin adenine dinucleotide binding"/>
    <property type="evidence" value="ECO:0007669"/>
    <property type="project" value="InterPro"/>
</dbReference>
<sequence>MSLIARIKQFLGFEAKPDKEAKPDAAKSADTGASKQEVEKVAEENAKPRIGYIHLSGCTGDVMSLSENYDILAELLTNMVDIVYGQTLVDLWEMPEMDLALVEGSVCLQDEHSLHELMEVREKAAMVCAFGSCSATGCFTRFSRGGQQAQPAHESFVPIADLIKVDCAIPGCPPSPEIIAKTVVALINGDMDYLQPMIDLAGMTEACGCDLQLKVVNQALCIGCGTCAMACQTRALDMTEGRPELNTDRCVKCGVCYVQCPRSWWPEEQVKKDLGL</sequence>
<dbReference type="NCBIfam" id="TIGR03294">
    <property type="entry name" value="FrhG"/>
    <property type="match status" value="1"/>
</dbReference>
<feature type="domain" description="4Fe-4S ferredoxin-type" evidence="5">
    <location>
        <begin position="212"/>
        <end position="241"/>
    </location>
</feature>
<dbReference type="RefSeq" id="WP_211532245.1">
    <property type="nucleotide sequence ID" value="NZ_CP058560.1"/>
</dbReference>